<evidence type="ECO:0000313" key="2">
    <source>
        <dbReference type="Proteomes" id="UP000070089"/>
    </source>
</evidence>
<dbReference type="InterPro" id="IPR002110">
    <property type="entry name" value="Ankyrin_rpt"/>
</dbReference>
<evidence type="ECO:0000313" key="1">
    <source>
        <dbReference type="EMBL" id="KWX11399.1"/>
    </source>
</evidence>
<name>A0A132NMU2_GIAIN</name>
<dbReference type="Gene3D" id="1.25.40.20">
    <property type="entry name" value="Ankyrin repeat-containing domain"/>
    <property type="match status" value="1"/>
</dbReference>
<dbReference type="PANTHER" id="PTHR24120">
    <property type="entry name" value="GH07239P"/>
    <property type="match status" value="1"/>
</dbReference>
<accession>A0A132NMU2</accession>
<dbReference type="PANTHER" id="PTHR24120:SF4">
    <property type="entry name" value="GH07239P"/>
    <property type="match status" value="1"/>
</dbReference>
<dbReference type="SMART" id="SM00248">
    <property type="entry name" value="ANK"/>
    <property type="match status" value="2"/>
</dbReference>
<sequence length="126" mass="13779">MMTAAVCRHVDVVRLLAEEEGSLKDSRGRTALMHAAHNKHPECVRLLLEEERGQKSEHSQTAFILAAQNGKDEPMQLLMKHEDGVSGRTRLIHSAISAMSIRLGAISTRRGAKMLASGSSHVGSRK</sequence>
<dbReference type="EMBL" id="JXTI01000193">
    <property type="protein sequence ID" value="KWX11399.1"/>
    <property type="molecule type" value="Genomic_DNA"/>
</dbReference>
<dbReference type="OrthoDB" id="341259at2759"/>
<dbReference type="Pfam" id="PF12796">
    <property type="entry name" value="Ank_2"/>
    <property type="match status" value="1"/>
</dbReference>
<dbReference type="AlphaFoldDB" id="A0A132NMU2"/>
<reference evidence="1 2" key="1">
    <citation type="journal article" date="2015" name="Mol. Biochem. Parasitol.">
        <title>Identification of polymorphic genes for use in assemblage B genotyping assays through comparative genomics of multiple assemblage B Giardia duodenalis isolates.</title>
        <authorList>
            <person name="Wielinga C."/>
            <person name="Thompson R.C."/>
            <person name="Monis P."/>
            <person name="Ryan U."/>
        </authorList>
    </citation>
    <scope>NUCLEOTIDE SEQUENCE [LARGE SCALE GENOMIC DNA]</scope>
    <source>
        <strain evidence="1 2">BAH15c1</strain>
    </source>
</reference>
<dbReference type="VEuPathDB" id="GiardiaDB:QR46_4639"/>
<gene>
    <name evidence="1" type="ORF">QR46_4639</name>
</gene>
<protein>
    <submittedName>
        <fullName evidence="1">Nuclear LIM interactor-interacting factor 1</fullName>
    </submittedName>
</protein>
<dbReference type="Proteomes" id="UP000070089">
    <property type="component" value="Unassembled WGS sequence"/>
</dbReference>
<comment type="caution">
    <text evidence="1">The sequence shown here is derived from an EMBL/GenBank/DDBJ whole genome shotgun (WGS) entry which is preliminary data.</text>
</comment>
<organism evidence="1 2">
    <name type="scientific">Giardia duodenalis assemblage B</name>
    <dbReference type="NCBI Taxonomy" id="1394984"/>
    <lineage>
        <taxon>Eukaryota</taxon>
        <taxon>Metamonada</taxon>
        <taxon>Diplomonadida</taxon>
        <taxon>Hexamitidae</taxon>
        <taxon>Giardiinae</taxon>
        <taxon>Giardia</taxon>
    </lineage>
</organism>
<proteinExistence type="predicted"/>
<dbReference type="InterPro" id="IPR036770">
    <property type="entry name" value="Ankyrin_rpt-contain_sf"/>
</dbReference>
<dbReference type="SUPFAM" id="SSF48403">
    <property type="entry name" value="Ankyrin repeat"/>
    <property type="match status" value="1"/>
</dbReference>